<dbReference type="InterPro" id="IPR056884">
    <property type="entry name" value="NPHP3-like_N"/>
</dbReference>
<evidence type="ECO:0000256" key="1">
    <source>
        <dbReference type="ARBA" id="ARBA00022737"/>
    </source>
</evidence>
<evidence type="ECO:0000259" key="3">
    <source>
        <dbReference type="Pfam" id="PF22939"/>
    </source>
</evidence>
<dbReference type="SUPFAM" id="SSF48403">
    <property type="entry name" value="Ankyrin repeat"/>
    <property type="match status" value="1"/>
</dbReference>
<protein>
    <submittedName>
        <fullName evidence="5">Uncharacterized protein</fullName>
    </submittedName>
</protein>
<dbReference type="PROSITE" id="PS50088">
    <property type="entry name" value="ANK_REPEAT"/>
    <property type="match status" value="2"/>
</dbReference>
<keyword evidence="2" id="KW-0040">ANK repeat</keyword>
<feature type="domain" description="GPI inositol-deacylase winged helix" evidence="3">
    <location>
        <begin position="577"/>
        <end position="656"/>
    </location>
</feature>
<sequence>MAGTSVQWSKVISDRLKDSNHLFSAEHRTWLQTSNVDDASQMLKKVEAEHANSSTSLKALQKVRPAIDTFNMFADFAASLASLDAHGIAGLVVGSLKITVSLASSYMEAFEAISDHIDEIHEAFQILVKHEYRFRDNPSEGVNRALYRVFSSYWAFFEDVYKLLYSAKRGKSRNFLSHVKDAFKGAIARIKGQAESIHKFCDMAYREIDLATATRRDEENSQVQRQLQEIEYQMTKDQLRIFHEQRRLFMSQLAPVSVEDNLKNQLRVRAPGTWDWIFQDPSFNTWEYGNVDGKSNSILWLSAGPGFGKSSLTAFLTDNMRLRYTTGIAYFAFDSNETRRNVRTLLRTLVHQVFRKDELMGEPHIELKPSMLSNSRLRASNRFQDGLEPDMSLLEIMDQIIDEQQARKETKITMFIIDALDECPQNDETEEEIELLFKFLARLPTNWKILFTSRLNPWFAHHLPPSLGQKIDHRTLTKQNNDQDIRAYVVYALDQIMADKVCKWSSAFRDEVEHTIMEKSEGMFKWTSVVVKRLSSKTMMARMSAAQKALNEVPPDIQDLYKQALLRLLEVDDEYTKELSIRALKWILRSYRPLKIKELEIGLGIEPGTTGVGESARIPGLRELLEEHIGDLITVAPDTGTIRMTHTSAREFLTSSPRFMLPDGSPVVPENLGDIDLDMLQVCITYLNDPYRPFLDGAEAVPETVQRFDHIIQTSDFWEYACIGLVHHLVEVCESGALTEEVEADIETFFRADESMAFLKWMQLFTYFQRKNYNGANEAYISVLDVLLDSGPAVSRPFSKFMKDKYPDITKHLGFGDGDRFIRWQAFLAHPLGKLPPCYGATLLASFFNFRDSLETLIQSGENLHFRGRGRRPSAIYWAASGDSTDTLELLLSEQYKDNFPFRRRAPEGRNGPSSPLAEAIWLPTNIYSRPGSYPAATMLLDHGSKISWGFEELLLDFLPDSEGALELTNKVLEIPGAFTFRGASVGHVISYAAFCGQSHILSAFANNKDLLDHIFRNNADDDIKGDHQNDPRFHLAWIAACDIWQGMSALHLAASNNDAGVVQLLSSEDYDFDTVSYFNKWKPLHFAAQRGLEIQKHGRERHENAWSTATQSLAPEQHVVHTLSKVPGNVSAIDRAGCMPIHLAAYRGCEETISALSTLPYERDKTNRAGKTPLAIALELGHIPAAKILLQNGADLSKVPESLRDRFAFENNGGTGVINIQRAKPKWLFYSSCMRRAAKKPVPLPIIAWILTLAQIHETAEVNRDDMYAYNELMTELPYLQGPPVIQSSNRNPIHRITLTTLSSRQPFPEHTPGGNWSRIRSDKIDSKTGRLVPWLERPVFAWNDIEPKERSVQYSIDNLKDKPHLQALRPGDRICIVPLATYPAWEVRIQEARIKMEMCAIRDAFSNQDRRRIWARPKRLVHPKLRDRFVNLFEGKQRLSSIPWQRGADDRSVGVATLAKR</sequence>
<organism evidence="5 6">
    <name type="scientific">Lophiotrema nucula</name>
    <dbReference type="NCBI Taxonomy" id="690887"/>
    <lineage>
        <taxon>Eukaryota</taxon>
        <taxon>Fungi</taxon>
        <taxon>Dikarya</taxon>
        <taxon>Ascomycota</taxon>
        <taxon>Pezizomycotina</taxon>
        <taxon>Dothideomycetes</taxon>
        <taxon>Pleosporomycetidae</taxon>
        <taxon>Pleosporales</taxon>
        <taxon>Lophiotremataceae</taxon>
        <taxon>Lophiotrema</taxon>
    </lineage>
</organism>
<dbReference type="Gene3D" id="3.40.50.300">
    <property type="entry name" value="P-loop containing nucleotide triphosphate hydrolases"/>
    <property type="match status" value="1"/>
</dbReference>
<dbReference type="InterPro" id="IPR054471">
    <property type="entry name" value="GPIID_WHD"/>
</dbReference>
<dbReference type="InterPro" id="IPR002110">
    <property type="entry name" value="Ankyrin_rpt"/>
</dbReference>
<dbReference type="InterPro" id="IPR027417">
    <property type="entry name" value="P-loop_NTPase"/>
</dbReference>
<reference evidence="5" key="1">
    <citation type="journal article" date="2020" name="Stud. Mycol.">
        <title>101 Dothideomycetes genomes: a test case for predicting lifestyles and emergence of pathogens.</title>
        <authorList>
            <person name="Haridas S."/>
            <person name="Albert R."/>
            <person name="Binder M."/>
            <person name="Bloem J."/>
            <person name="Labutti K."/>
            <person name="Salamov A."/>
            <person name="Andreopoulos B."/>
            <person name="Baker S."/>
            <person name="Barry K."/>
            <person name="Bills G."/>
            <person name="Bluhm B."/>
            <person name="Cannon C."/>
            <person name="Castanera R."/>
            <person name="Culley D."/>
            <person name="Daum C."/>
            <person name="Ezra D."/>
            <person name="Gonzalez J."/>
            <person name="Henrissat B."/>
            <person name="Kuo A."/>
            <person name="Liang C."/>
            <person name="Lipzen A."/>
            <person name="Lutzoni F."/>
            <person name="Magnuson J."/>
            <person name="Mondo S."/>
            <person name="Nolan M."/>
            <person name="Ohm R."/>
            <person name="Pangilinan J."/>
            <person name="Park H.-J."/>
            <person name="Ramirez L."/>
            <person name="Alfaro M."/>
            <person name="Sun H."/>
            <person name="Tritt A."/>
            <person name="Yoshinaga Y."/>
            <person name="Zwiers L.-H."/>
            <person name="Turgeon B."/>
            <person name="Goodwin S."/>
            <person name="Spatafora J."/>
            <person name="Crous P."/>
            <person name="Grigoriev I."/>
        </authorList>
    </citation>
    <scope>NUCLEOTIDE SEQUENCE</scope>
    <source>
        <strain evidence="5">CBS 627.86</strain>
    </source>
</reference>
<evidence type="ECO:0000256" key="2">
    <source>
        <dbReference type="PROSITE-ProRule" id="PRU00023"/>
    </source>
</evidence>
<dbReference type="PANTHER" id="PTHR10039">
    <property type="entry name" value="AMELOGENIN"/>
    <property type="match status" value="1"/>
</dbReference>
<dbReference type="SUPFAM" id="SSF52540">
    <property type="entry name" value="P-loop containing nucleoside triphosphate hydrolases"/>
    <property type="match status" value="1"/>
</dbReference>
<keyword evidence="1" id="KW-0677">Repeat</keyword>
<dbReference type="EMBL" id="ML977327">
    <property type="protein sequence ID" value="KAF2113552.1"/>
    <property type="molecule type" value="Genomic_DNA"/>
</dbReference>
<dbReference type="Pfam" id="PF22939">
    <property type="entry name" value="WHD_GPIID"/>
    <property type="match status" value="1"/>
</dbReference>
<feature type="domain" description="Nephrocystin 3-like N-terminal" evidence="4">
    <location>
        <begin position="272"/>
        <end position="454"/>
    </location>
</feature>
<dbReference type="Pfam" id="PF24883">
    <property type="entry name" value="NPHP3_N"/>
    <property type="match status" value="1"/>
</dbReference>
<feature type="repeat" description="ANK" evidence="2">
    <location>
        <begin position="1170"/>
        <end position="1202"/>
    </location>
</feature>
<feature type="repeat" description="ANK" evidence="2">
    <location>
        <begin position="1046"/>
        <end position="1078"/>
    </location>
</feature>
<dbReference type="PANTHER" id="PTHR10039:SF14">
    <property type="entry name" value="NACHT DOMAIN-CONTAINING PROTEIN"/>
    <property type="match status" value="1"/>
</dbReference>
<accession>A0A6A5Z290</accession>
<evidence type="ECO:0000259" key="4">
    <source>
        <dbReference type="Pfam" id="PF24883"/>
    </source>
</evidence>
<dbReference type="Proteomes" id="UP000799770">
    <property type="component" value="Unassembled WGS sequence"/>
</dbReference>
<dbReference type="OrthoDB" id="5418336at2759"/>
<dbReference type="InterPro" id="IPR036770">
    <property type="entry name" value="Ankyrin_rpt-contain_sf"/>
</dbReference>
<dbReference type="PROSITE" id="PS50297">
    <property type="entry name" value="ANK_REP_REGION"/>
    <property type="match status" value="2"/>
</dbReference>
<name>A0A6A5Z290_9PLEO</name>
<evidence type="ECO:0000313" key="6">
    <source>
        <dbReference type="Proteomes" id="UP000799770"/>
    </source>
</evidence>
<gene>
    <name evidence="5" type="ORF">BDV96DRAFT_113827</name>
</gene>
<dbReference type="Pfam" id="PF12796">
    <property type="entry name" value="Ank_2"/>
    <property type="match status" value="1"/>
</dbReference>
<evidence type="ECO:0000313" key="5">
    <source>
        <dbReference type="EMBL" id="KAF2113552.1"/>
    </source>
</evidence>
<dbReference type="Gene3D" id="1.25.40.20">
    <property type="entry name" value="Ankyrin repeat-containing domain"/>
    <property type="match status" value="1"/>
</dbReference>
<dbReference type="SMART" id="SM00248">
    <property type="entry name" value="ANK"/>
    <property type="match status" value="4"/>
</dbReference>
<proteinExistence type="predicted"/>
<keyword evidence="6" id="KW-1185">Reference proteome</keyword>